<comment type="caution">
    <text evidence="2">The sequence shown here is derived from an EMBL/GenBank/DDBJ whole genome shotgun (WGS) entry which is preliminary data.</text>
</comment>
<dbReference type="Proteomes" id="UP000217199">
    <property type="component" value="Unassembled WGS sequence"/>
</dbReference>
<proteinExistence type="predicted"/>
<feature type="domain" description="DUF6741" evidence="1">
    <location>
        <begin position="121"/>
        <end position="240"/>
    </location>
</feature>
<protein>
    <recommendedName>
        <fullName evidence="1">DUF6741 domain-containing protein</fullName>
    </recommendedName>
</protein>
<name>A0A286UNG5_9AGAM</name>
<organism evidence="2 3">
    <name type="scientific">Pyrrhoderma noxium</name>
    <dbReference type="NCBI Taxonomy" id="2282107"/>
    <lineage>
        <taxon>Eukaryota</taxon>
        <taxon>Fungi</taxon>
        <taxon>Dikarya</taxon>
        <taxon>Basidiomycota</taxon>
        <taxon>Agaricomycotina</taxon>
        <taxon>Agaricomycetes</taxon>
        <taxon>Hymenochaetales</taxon>
        <taxon>Hymenochaetaceae</taxon>
        <taxon>Pyrrhoderma</taxon>
    </lineage>
</organism>
<sequence>MAYGAAYPSQALTHSYSGRGGYTTPRTPAPFYDDYSRYPYGEPTYDDYVSDYAGRGDAYGSSYPSYSRSNSHYGAYDDLALNRHSSYYGNDLDYGTPYTTAYSAAGAVTPSRSRHASYDYRGSASRIRFRSKYSNSGMSLHEAVSGGRPSNGDFYKWHDIHADRNGEIYLKVAWTGYRTITYRVPVDYHEGRVRLSSLIRRVGRACIHYLQSNGISYAYDQVKVPAIEEVQYGVWQPQLTVKQY</sequence>
<dbReference type="InParanoid" id="A0A286UNG5"/>
<evidence type="ECO:0000313" key="2">
    <source>
        <dbReference type="EMBL" id="PAV21102.1"/>
    </source>
</evidence>
<dbReference type="EMBL" id="NBII01000003">
    <property type="protein sequence ID" value="PAV21102.1"/>
    <property type="molecule type" value="Genomic_DNA"/>
</dbReference>
<gene>
    <name evidence="2" type="ORF">PNOK_0372900</name>
</gene>
<reference evidence="2 3" key="1">
    <citation type="journal article" date="2017" name="Mol. Ecol.">
        <title>Comparative and population genomic landscape of Phellinus noxius: A hypervariable fungus causing root rot in trees.</title>
        <authorList>
            <person name="Chung C.L."/>
            <person name="Lee T.J."/>
            <person name="Akiba M."/>
            <person name="Lee H.H."/>
            <person name="Kuo T.H."/>
            <person name="Liu D."/>
            <person name="Ke H.M."/>
            <person name="Yokoi T."/>
            <person name="Roa M.B."/>
            <person name="Lu M.J."/>
            <person name="Chang Y.Y."/>
            <person name="Ann P.J."/>
            <person name="Tsai J.N."/>
            <person name="Chen C.Y."/>
            <person name="Tzean S.S."/>
            <person name="Ota Y."/>
            <person name="Hattori T."/>
            <person name="Sahashi N."/>
            <person name="Liou R.F."/>
            <person name="Kikuchi T."/>
            <person name="Tsai I.J."/>
        </authorList>
    </citation>
    <scope>NUCLEOTIDE SEQUENCE [LARGE SCALE GENOMIC DNA]</scope>
    <source>
        <strain evidence="2 3">FFPRI411160</strain>
    </source>
</reference>
<dbReference type="InterPro" id="IPR046629">
    <property type="entry name" value="DUF6741"/>
</dbReference>
<dbReference type="STRING" id="2282107.A0A286UNG5"/>
<dbReference type="AlphaFoldDB" id="A0A286UNG5"/>
<evidence type="ECO:0000259" key="1">
    <source>
        <dbReference type="Pfam" id="PF20526"/>
    </source>
</evidence>
<keyword evidence="3" id="KW-1185">Reference proteome</keyword>
<dbReference type="Pfam" id="PF20526">
    <property type="entry name" value="DUF6741"/>
    <property type="match status" value="1"/>
</dbReference>
<evidence type="ECO:0000313" key="3">
    <source>
        <dbReference type="Proteomes" id="UP000217199"/>
    </source>
</evidence>
<dbReference type="OrthoDB" id="10268011at2759"/>
<accession>A0A286UNG5</accession>